<gene>
    <name evidence="1" type="ORF">A5893_02285</name>
</gene>
<dbReference type="RefSeq" id="WP_068821000.1">
    <property type="nucleotide sequence ID" value="NZ_LWHJ01000011.1"/>
</dbReference>
<dbReference type="Proteomes" id="UP000078459">
    <property type="component" value="Unassembled WGS sequence"/>
</dbReference>
<organism evidence="1 2">
    <name type="scientific">Pedobacter psychrophilus</name>
    <dbReference type="NCBI Taxonomy" id="1826909"/>
    <lineage>
        <taxon>Bacteria</taxon>
        <taxon>Pseudomonadati</taxon>
        <taxon>Bacteroidota</taxon>
        <taxon>Sphingobacteriia</taxon>
        <taxon>Sphingobacteriales</taxon>
        <taxon>Sphingobacteriaceae</taxon>
        <taxon>Pedobacter</taxon>
    </lineage>
</organism>
<dbReference type="EMBL" id="LWHJ01000011">
    <property type="protein sequence ID" value="OAQ41968.1"/>
    <property type="molecule type" value="Genomic_DNA"/>
</dbReference>
<dbReference type="OrthoDB" id="1443382at2"/>
<dbReference type="AlphaFoldDB" id="A0A179DM38"/>
<reference evidence="1 2" key="1">
    <citation type="submission" date="2016-04" db="EMBL/GenBank/DDBJ databases">
        <authorList>
            <person name="Evans L.H."/>
            <person name="Alamgir A."/>
            <person name="Owens N."/>
            <person name="Weber N.D."/>
            <person name="Virtaneva K."/>
            <person name="Barbian K."/>
            <person name="Babar A."/>
            <person name="Rosenke K."/>
        </authorList>
    </citation>
    <scope>NUCLEOTIDE SEQUENCE [LARGE SCALE GENOMIC DNA]</scope>
    <source>
        <strain evidence="1 2">CCM 8644</strain>
    </source>
</reference>
<name>A0A179DM38_9SPHI</name>
<accession>A0A179DM38</accession>
<proteinExistence type="predicted"/>
<evidence type="ECO:0000313" key="1">
    <source>
        <dbReference type="EMBL" id="OAQ41968.1"/>
    </source>
</evidence>
<protein>
    <submittedName>
        <fullName evidence="1">Uncharacterized protein</fullName>
    </submittedName>
</protein>
<reference evidence="1 2" key="2">
    <citation type="submission" date="2016-06" db="EMBL/GenBank/DDBJ databases">
        <title>Pedobacter psychrophilus sp. nov., isolated from Antarctic fragmentary rock.</title>
        <authorList>
            <person name="Svec P."/>
        </authorList>
    </citation>
    <scope>NUCLEOTIDE SEQUENCE [LARGE SCALE GENOMIC DNA]</scope>
    <source>
        <strain evidence="1 2">CCM 8644</strain>
    </source>
</reference>
<evidence type="ECO:0000313" key="2">
    <source>
        <dbReference type="Proteomes" id="UP000078459"/>
    </source>
</evidence>
<comment type="caution">
    <text evidence="1">The sequence shown here is derived from an EMBL/GenBank/DDBJ whole genome shotgun (WGS) entry which is preliminary data.</text>
</comment>
<keyword evidence="2" id="KW-1185">Reference proteome</keyword>
<sequence>MANWTYKFNEDIRDGDFLAIKSLFEAGHVRKMALLKEQSPTKIAKLLGLQYNSYLDKLDNPEKFTVKHIFKIALVCQIDPCLIFDIIQIEVQNK</sequence>